<dbReference type="PROSITE" id="PS00133">
    <property type="entry name" value="CARBOXYPEPT_ZN_2"/>
    <property type="match status" value="1"/>
</dbReference>
<dbReference type="Ensembl" id="ENSGMOT00000024561.1">
    <property type="protein sequence ID" value="ENSGMOP00000039048.1"/>
    <property type="gene ID" value="ENSGMOG00000023009.1"/>
</dbReference>
<evidence type="ECO:0000256" key="2">
    <source>
        <dbReference type="ARBA" id="ARBA00005988"/>
    </source>
</evidence>
<dbReference type="PROSITE" id="PS52035">
    <property type="entry name" value="PEPTIDASE_M14"/>
    <property type="match status" value="1"/>
</dbReference>
<dbReference type="GO" id="GO:0008270">
    <property type="term" value="F:zinc ion binding"/>
    <property type="evidence" value="ECO:0007669"/>
    <property type="project" value="InterPro"/>
</dbReference>
<evidence type="ECO:0000256" key="5">
    <source>
        <dbReference type="ARBA" id="ARBA00022723"/>
    </source>
</evidence>
<evidence type="ECO:0000256" key="9">
    <source>
        <dbReference type="ARBA" id="ARBA00023180"/>
    </source>
</evidence>
<dbReference type="GO" id="GO:0006518">
    <property type="term" value="P:peptide metabolic process"/>
    <property type="evidence" value="ECO:0007669"/>
    <property type="project" value="TreeGrafter"/>
</dbReference>
<evidence type="ECO:0000313" key="12">
    <source>
        <dbReference type="Ensembl" id="ENSGMOP00000039048.1"/>
    </source>
</evidence>
<dbReference type="Gene3D" id="2.60.40.1120">
    <property type="entry name" value="Carboxypeptidase-like, regulatory domain"/>
    <property type="match status" value="1"/>
</dbReference>
<dbReference type="PRINTS" id="PR00765">
    <property type="entry name" value="CRBOXYPTASEA"/>
</dbReference>
<feature type="domain" description="Peptidase M14" evidence="11">
    <location>
        <begin position="44"/>
        <end position="337"/>
    </location>
</feature>
<dbReference type="InterPro" id="IPR057246">
    <property type="entry name" value="CARBOXYPEPT_ZN_1"/>
</dbReference>
<dbReference type="GO" id="GO:0004181">
    <property type="term" value="F:metallocarboxypeptidase activity"/>
    <property type="evidence" value="ECO:0007669"/>
    <property type="project" value="InterPro"/>
</dbReference>
<dbReference type="GO" id="GO:0005615">
    <property type="term" value="C:extracellular space"/>
    <property type="evidence" value="ECO:0007669"/>
    <property type="project" value="TreeGrafter"/>
</dbReference>
<keyword evidence="9" id="KW-0325">Glycoprotein</keyword>
<keyword evidence="6" id="KW-0378">Hydrolase</keyword>
<dbReference type="SMART" id="SM00631">
    <property type="entry name" value="Zn_pept"/>
    <property type="match status" value="1"/>
</dbReference>
<gene>
    <name evidence="12" type="primary">CPM</name>
    <name evidence="12" type="synonym">cpm</name>
</gene>
<evidence type="ECO:0000259" key="11">
    <source>
        <dbReference type="PROSITE" id="PS52035"/>
    </source>
</evidence>
<dbReference type="PROSITE" id="PS00132">
    <property type="entry name" value="CARBOXYPEPT_ZN_1"/>
    <property type="match status" value="1"/>
</dbReference>
<dbReference type="RefSeq" id="XP_030210578.1">
    <property type="nucleotide sequence ID" value="XM_030354718.1"/>
</dbReference>
<comment type="similarity">
    <text evidence="2 10">Belongs to the peptidase M14 family.</text>
</comment>
<dbReference type="InterPro" id="IPR057247">
    <property type="entry name" value="CARBOXYPEPT_ZN_2"/>
</dbReference>
<dbReference type="Proteomes" id="UP000694546">
    <property type="component" value="Chromosome 4"/>
</dbReference>
<evidence type="ECO:0000256" key="1">
    <source>
        <dbReference type="ARBA" id="ARBA00001947"/>
    </source>
</evidence>
<evidence type="ECO:0000256" key="3">
    <source>
        <dbReference type="ARBA" id="ARBA00022645"/>
    </source>
</evidence>
<dbReference type="AlphaFoldDB" id="A0A8C5AZG4"/>
<evidence type="ECO:0000256" key="4">
    <source>
        <dbReference type="ARBA" id="ARBA00022670"/>
    </source>
</evidence>
<evidence type="ECO:0000256" key="6">
    <source>
        <dbReference type="ARBA" id="ARBA00022801"/>
    </source>
</evidence>
<accession>A0A8C5AZG4</accession>
<dbReference type="GeneID" id="115542460"/>
<keyword evidence="7" id="KW-0862">Zinc</keyword>
<reference evidence="12" key="1">
    <citation type="submission" date="2025-08" db="UniProtKB">
        <authorList>
            <consortium name="Ensembl"/>
        </authorList>
    </citation>
    <scope>IDENTIFICATION</scope>
</reference>
<comment type="cofactor">
    <cofactor evidence="1">
        <name>Zn(2+)</name>
        <dbReference type="ChEBI" id="CHEBI:29105"/>
    </cofactor>
</comment>
<organism evidence="12 13">
    <name type="scientific">Gadus morhua</name>
    <name type="common">Atlantic cod</name>
    <dbReference type="NCBI Taxonomy" id="8049"/>
    <lineage>
        <taxon>Eukaryota</taxon>
        <taxon>Metazoa</taxon>
        <taxon>Chordata</taxon>
        <taxon>Craniata</taxon>
        <taxon>Vertebrata</taxon>
        <taxon>Euteleostomi</taxon>
        <taxon>Actinopterygii</taxon>
        <taxon>Neopterygii</taxon>
        <taxon>Teleostei</taxon>
        <taxon>Neoteleostei</taxon>
        <taxon>Acanthomorphata</taxon>
        <taxon>Zeiogadaria</taxon>
        <taxon>Gadariae</taxon>
        <taxon>Gadiformes</taxon>
        <taxon>Gadoidei</taxon>
        <taxon>Gadidae</taxon>
        <taxon>Gadus</taxon>
    </lineage>
</organism>
<proteinExistence type="inferred from homology"/>
<evidence type="ECO:0000256" key="8">
    <source>
        <dbReference type="ARBA" id="ARBA00023049"/>
    </source>
</evidence>
<protein>
    <submittedName>
        <fullName evidence="12">Carboxypeptidase M</fullName>
    </submittedName>
</protein>
<keyword evidence="13" id="KW-1185">Reference proteome</keyword>
<keyword evidence="3" id="KW-0121">Carboxypeptidase</keyword>
<dbReference type="OMA" id="GHEPYLT"/>
<dbReference type="Gene3D" id="3.40.630.10">
    <property type="entry name" value="Zn peptidases"/>
    <property type="match status" value="1"/>
</dbReference>
<evidence type="ECO:0000256" key="10">
    <source>
        <dbReference type="PROSITE-ProRule" id="PRU01379"/>
    </source>
</evidence>
<sequence length="462" mass="51497">MFPSITNPILPEEDSPTELRCQRGMFLLFVVLLFITRAAALDFRYHDNTAMKEYLLHINTTSPEIAHLHSIGRSVRGQELWVMIVGLNPRQHTLGIPEFNYVANMHGNEVVGRELLLQLIDFLVEGYHSNSSSVKRLLSSTRIHLLPSMNPDGFDDADTQCLHNQGRYNHNGVDLNRNFPDVFSDHSRQPKQQREPEVEAVMSWLRSETFVLSANLHGGALVASYPYDSNQGRVLVGGASVTPDNDVFVHLAKVYASSHTSMHHGNSCVHSNKFADGITNGYEWYPLSGGLQDYSYLHAQCLDITLEVSCCKFPAEDQLQDFWTANRPPLIAFIQQIHLGVKGRVLGSSGPLQGALVVVSDRLDRCPFTTDHNGEYYRLLLPGNYTFMVSFPGYQVAQEMLSIPSNQNGFSALNHDFLMKPSSTAPAMIFPLCDHAHQQGGGATTSPTLFCILLLTLLLLDL</sequence>
<dbReference type="InterPro" id="IPR050753">
    <property type="entry name" value="Peptidase_M14_domain"/>
</dbReference>
<dbReference type="PANTHER" id="PTHR11532">
    <property type="entry name" value="PROTEASE M14 CARBOXYPEPTIDASE"/>
    <property type="match status" value="1"/>
</dbReference>
<reference evidence="12" key="2">
    <citation type="submission" date="2025-09" db="UniProtKB">
        <authorList>
            <consortium name="Ensembl"/>
        </authorList>
    </citation>
    <scope>IDENTIFICATION</scope>
</reference>
<dbReference type="InterPro" id="IPR008969">
    <property type="entry name" value="CarboxyPept-like_regulatory"/>
</dbReference>
<keyword evidence="4" id="KW-0645">Protease</keyword>
<dbReference type="GeneTree" id="ENSGT00940000158580"/>
<feature type="active site" description="Proton donor/acceptor" evidence="10">
    <location>
        <position position="307"/>
    </location>
</feature>
<name>A0A8C5AZG4_GADMO</name>
<evidence type="ECO:0000313" key="13">
    <source>
        <dbReference type="Proteomes" id="UP000694546"/>
    </source>
</evidence>
<dbReference type="Pfam" id="PF13620">
    <property type="entry name" value="CarboxypepD_reg"/>
    <property type="match status" value="1"/>
</dbReference>
<dbReference type="SUPFAM" id="SSF53187">
    <property type="entry name" value="Zn-dependent exopeptidases"/>
    <property type="match status" value="1"/>
</dbReference>
<evidence type="ECO:0000256" key="7">
    <source>
        <dbReference type="ARBA" id="ARBA00022833"/>
    </source>
</evidence>
<dbReference type="PANTHER" id="PTHR11532:SF84">
    <property type="entry name" value="CARBOXYPEPTIDASE M"/>
    <property type="match status" value="1"/>
</dbReference>
<dbReference type="SUPFAM" id="SSF49464">
    <property type="entry name" value="Carboxypeptidase regulatory domain-like"/>
    <property type="match status" value="1"/>
</dbReference>
<dbReference type="OrthoDB" id="10249045at2759"/>
<dbReference type="InterPro" id="IPR000834">
    <property type="entry name" value="Peptidase_M14"/>
</dbReference>
<dbReference type="GO" id="GO:0016485">
    <property type="term" value="P:protein processing"/>
    <property type="evidence" value="ECO:0007669"/>
    <property type="project" value="TreeGrafter"/>
</dbReference>
<dbReference type="CDD" id="cd11308">
    <property type="entry name" value="Peptidase_M14NE-CP-C_like"/>
    <property type="match status" value="1"/>
</dbReference>
<dbReference type="Pfam" id="PF00246">
    <property type="entry name" value="Peptidase_M14"/>
    <property type="match status" value="1"/>
</dbReference>
<keyword evidence="8" id="KW-0482">Metalloprotease</keyword>
<keyword evidence="5" id="KW-0479">Metal-binding</keyword>